<evidence type="ECO:0000313" key="2">
    <source>
        <dbReference type="Proteomes" id="UP001144096"/>
    </source>
</evidence>
<dbReference type="RefSeq" id="WP_257918477.1">
    <property type="nucleotide sequence ID" value="NZ_JAMXQV010000001.1"/>
</dbReference>
<sequence>MTSVPDRVLVYGVTGSGKSTLAARIAERTGLPYVSADDLTWLPGWVAVPDEEQARRIAEVCAGERWVLDAAYSRWKDIVLPRAELIVGLDYPRWLSLGRLVRRTALRSLTRERICNGNVESFRQMFSADSIIRWHFASFARKRARIREWAASPPGPAVVRLTSARETRRWLATLGG</sequence>
<gene>
    <name evidence="1" type="ORF">M8542_03410</name>
</gene>
<accession>A0A9X2N5X8</accession>
<dbReference type="Proteomes" id="UP001144096">
    <property type="component" value="Unassembled WGS sequence"/>
</dbReference>
<keyword evidence="2" id="KW-1185">Reference proteome</keyword>
<protein>
    <submittedName>
        <fullName evidence="1">Adenylate kinase</fullName>
    </submittedName>
</protein>
<evidence type="ECO:0000313" key="1">
    <source>
        <dbReference type="EMBL" id="MCR6481857.1"/>
    </source>
</evidence>
<comment type="caution">
    <text evidence="1">The sequence shown here is derived from an EMBL/GenBank/DDBJ whole genome shotgun (WGS) entry which is preliminary data.</text>
</comment>
<keyword evidence="1" id="KW-0808">Transferase</keyword>
<reference evidence="1" key="1">
    <citation type="submission" date="2022-06" db="EMBL/GenBank/DDBJ databases">
        <title>Amycolatopsis iheyaensis sp. nov., a new species of the genus Amycolatopsis isolated from soil in Iheya island, Japan.</title>
        <authorList>
            <person name="Ngamcharungchit C."/>
            <person name="Kanto H."/>
            <person name="Take A."/>
            <person name="Intra B."/>
            <person name="Matsumoto A."/>
            <person name="Panbangred W."/>
            <person name="Inahashi Y."/>
        </authorList>
    </citation>
    <scope>NUCLEOTIDE SEQUENCE</scope>
    <source>
        <strain evidence="1">OK19-0408</strain>
    </source>
</reference>
<dbReference type="PANTHER" id="PTHR37816">
    <property type="entry name" value="YALI0E33011P"/>
    <property type="match status" value="1"/>
</dbReference>
<dbReference type="Gene3D" id="3.40.50.300">
    <property type="entry name" value="P-loop containing nucleotide triphosphate hydrolases"/>
    <property type="match status" value="1"/>
</dbReference>
<name>A0A9X2N5X8_9PSEU</name>
<dbReference type="AlphaFoldDB" id="A0A9X2N5X8"/>
<dbReference type="EMBL" id="JAMXQV010000001">
    <property type="protein sequence ID" value="MCR6481857.1"/>
    <property type="molecule type" value="Genomic_DNA"/>
</dbReference>
<organism evidence="1 2">
    <name type="scientific">Amycolatopsis iheyensis</name>
    <dbReference type="NCBI Taxonomy" id="2945988"/>
    <lineage>
        <taxon>Bacteria</taxon>
        <taxon>Bacillati</taxon>
        <taxon>Actinomycetota</taxon>
        <taxon>Actinomycetes</taxon>
        <taxon>Pseudonocardiales</taxon>
        <taxon>Pseudonocardiaceae</taxon>
        <taxon>Amycolatopsis</taxon>
    </lineage>
</organism>
<dbReference type="SUPFAM" id="SSF52540">
    <property type="entry name" value="P-loop containing nucleoside triphosphate hydrolases"/>
    <property type="match status" value="1"/>
</dbReference>
<dbReference type="PANTHER" id="PTHR37816:SF1">
    <property type="entry name" value="TOXIN"/>
    <property type="match status" value="1"/>
</dbReference>
<keyword evidence="1" id="KW-0418">Kinase</keyword>
<proteinExistence type="predicted"/>
<dbReference type="InterPro" id="IPR052922">
    <property type="entry name" value="Cytidylate_Kinase-2"/>
</dbReference>
<dbReference type="GO" id="GO:0016301">
    <property type="term" value="F:kinase activity"/>
    <property type="evidence" value="ECO:0007669"/>
    <property type="project" value="UniProtKB-KW"/>
</dbReference>
<dbReference type="InterPro" id="IPR027417">
    <property type="entry name" value="P-loop_NTPase"/>
</dbReference>